<dbReference type="Gene3D" id="3.40.50.150">
    <property type="entry name" value="Vaccinia Virus protein VP39"/>
    <property type="match status" value="1"/>
</dbReference>
<dbReference type="SUPFAM" id="SSF53335">
    <property type="entry name" value="S-adenosyl-L-methionine-dependent methyltransferases"/>
    <property type="match status" value="1"/>
</dbReference>
<organism evidence="2 3">
    <name type="scientific">Streptomyces coelicoflavus</name>
    <dbReference type="NCBI Taxonomy" id="285562"/>
    <lineage>
        <taxon>Bacteria</taxon>
        <taxon>Bacillati</taxon>
        <taxon>Actinomycetota</taxon>
        <taxon>Actinomycetes</taxon>
        <taxon>Kitasatosporales</taxon>
        <taxon>Streptomycetaceae</taxon>
        <taxon>Streptomyces</taxon>
    </lineage>
</organism>
<evidence type="ECO:0000313" key="3">
    <source>
        <dbReference type="Proteomes" id="UP000469545"/>
    </source>
</evidence>
<keyword evidence="3" id="KW-1185">Reference proteome</keyword>
<proteinExistence type="predicted"/>
<evidence type="ECO:0000259" key="1">
    <source>
        <dbReference type="Pfam" id="PF13649"/>
    </source>
</evidence>
<comment type="caution">
    <text evidence="2">The sequence shown here is derived from an EMBL/GenBank/DDBJ whole genome shotgun (WGS) entry which is preliminary data.</text>
</comment>
<protein>
    <submittedName>
        <fullName evidence="2">Methyltransferase domain-containing protein</fullName>
    </submittedName>
</protein>
<evidence type="ECO:0000313" key="2">
    <source>
        <dbReference type="EMBL" id="NEB15541.1"/>
    </source>
</evidence>
<keyword evidence="2" id="KW-0808">Transferase</keyword>
<dbReference type="Pfam" id="PF13649">
    <property type="entry name" value="Methyltransf_25"/>
    <property type="match status" value="1"/>
</dbReference>
<dbReference type="InterPro" id="IPR029063">
    <property type="entry name" value="SAM-dependent_MTases_sf"/>
</dbReference>
<dbReference type="AlphaFoldDB" id="A0A6N9UCN0"/>
<reference evidence="2 3" key="1">
    <citation type="submission" date="2020-01" db="EMBL/GenBank/DDBJ databases">
        <title>Insect and environment-associated Actinomycetes.</title>
        <authorList>
            <person name="Currrie C."/>
            <person name="Chevrette M."/>
            <person name="Carlson C."/>
            <person name="Stubbendieck R."/>
            <person name="Wendt-Pienkowski E."/>
        </authorList>
    </citation>
    <scope>NUCLEOTIDE SEQUENCE [LARGE SCALE GENOMIC DNA]</scope>
    <source>
        <strain evidence="2 3">SID14172</strain>
    </source>
</reference>
<dbReference type="GO" id="GO:0008168">
    <property type="term" value="F:methyltransferase activity"/>
    <property type="evidence" value="ECO:0007669"/>
    <property type="project" value="UniProtKB-KW"/>
</dbReference>
<dbReference type="CDD" id="cd02440">
    <property type="entry name" value="AdoMet_MTases"/>
    <property type="match status" value="1"/>
</dbReference>
<dbReference type="GO" id="GO:0032259">
    <property type="term" value="P:methylation"/>
    <property type="evidence" value="ECO:0007669"/>
    <property type="project" value="UniProtKB-KW"/>
</dbReference>
<dbReference type="RefSeq" id="WP_087788888.1">
    <property type="nucleotide sequence ID" value="NZ_JAAGMB010000070.1"/>
</dbReference>
<accession>A0A6N9UCN0</accession>
<keyword evidence="2" id="KW-0489">Methyltransferase</keyword>
<sequence>MSVTSRYRDAWESFWHEASGDRGAVFWDAEPTLTAGRHLAHFEPHLTEPALPLIDLGCGNGTQTRYFAERFPHVVGADLSAAALGHARHADPAGLAAYRQLDAADKAEAETLHAELGDANVYVRGVLHQCEPDDRQPLADALAVLLGARGRAFLVEPSQAAKTVLMGLAQGPAGPPAKLAPVLRHGLTPAAVPDEAVPEYLRAAGLTVLASGELPLVTTEYTPDGTRIELPSTWMVAGRAGDRADGSSLD</sequence>
<gene>
    <name evidence="2" type="ORF">G3I46_03265</name>
</gene>
<dbReference type="EMBL" id="JAAGMB010000070">
    <property type="protein sequence ID" value="NEB15541.1"/>
    <property type="molecule type" value="Genomic_DNA"/>
</dbReference>
<feature type="domain" description="Methyltransferase" evidence="1">
    <location>
        <begin position="54"/>
        <end position="145"/>
    </location>
</feature>
<dbReference type="InterPro" id="IPR041698">
    <property type="entry name" value="Methyltransf_25"/>
</dbReference>
<dbReference type="Proteomes" id="UP000469545">
    <property type="component" value="Unassembled WGS sequence"/>
</dbReference>
<name>A0A6N9UCN0_9ACTN</name>